<evidence type="ECO:0000313" key="2">
    <source>
        <dbReference type="EMBL" id="MFD0950152.1"/>
    </source>
</evidence>
<evidence type="ECO:0000313" key="3">
    <source>
        <dbReference type="Proteomes" id="UP001597044"/>
    </source>
</evidence>
<feature type="domain" description="AB hydrolase-1" evidence="1">
    <location>
        <begin position="33"/>
        <end position="274"/>
    </location>
</feature>
<keyword evidence="2" id="KW-0378">Hydrolase</keyword>
<comment type="caution">
    <text evidence="2">The sequence shown here is derived from an EMBL/GenBank/DDBJ whole genome shotgun (WGS) entry which is preliminary data.</text>
</comment>
<dbReference type="PRINTS" id="PR00412">
    <property type="entry name" value="EPOXHYDRLASE"/>
</dbReference>
<keyword evidence="3" id="KW-1185">Reference proteome</keyword>
<dbReference type="PANTHER" id="PTHR43798">
    <property type="entry name" value="MONOACYLGLYCEROL LIPASE"/>
    <property type="match status" value="1"/>
</dbReference>
<dbReference type="SUPFAM" id="SSF53474">
    <property type="entry name" value="alpha/beta-Hydrolases"/>
    <property type="match status" value="1"/>
</dbReference>
<organism evidence="2 3">
    <name type="scientific">Paraperlucidibaca wandonensis</name>
    <dbReference type="NCBI Taxonomy" id="1268273"/>
    <lineage>
        <taxon>Bacteria</taxon>
        <taxon>Pseudomonadati</taxon>
        <taxon>Pseudomonadota</taxon>
        <taxon>Gammaproteobacteria</taxon>
        <taxon>Moraxellales</taxon>
        <taxon>Moraxellaceae</taxon>
        <taxon>Paraperlucidibaca</taxon>
    </lineage>
</organism>
<proteinExistence type="predicted"/>
<dbReference type="Proteomes" id="UP001597044">
    <property type="component" value="Unassembled WGS sequence"/>
</dbReference>
<dbReference type="RefSeq" id="WP_379070598.1">
    <property type="nucleotide sequence ID" value="NZ_JBHTIT010000001.1"/>
</dbReference>
<protein>
    <submittedName>
        <fullName evidence="2">Alpha/beta fold hydrolase</fullName>
    </submittedName>
</protein>
<name>A0ABW3HI85_9GAMM</name>
<dbReference type="InterPro" id="IPR050266">
    <property type="entry name" value="AB_hydrolase_sf"/>
</dbReference>
<dbReference type="Pfam" id="PF00561">
    <property type="entry name" value="Abhydrolase_1"/>
    <property type="match status" value="1"/>
</dbReference>
<dbReference type="InterPro" id="IPR000073">
    <property type="entry name" value="AB_hydrolase_1"/>
</dbReference>
<reference evidence="3" key="1">
    <citation type="journal article" date="2019" name="Int. J. Syst. Evol. Microbiol.">
        <title>The Global Catalogue of Microorganisms (GCM) 10K type strain sequencing project: providing services to taxonomists for standard genome sequencing and annotation.</title>
        <authorList>
            <consortium name="The Broad Institute Genomics Platform"/>
            <consortium name="The Broad Institute Genome Sequencing Center for Infectious Disease"/>
            <person name="Wu L."/>
            <person name="Ma J."/>
        </authorList>
    </citation>
    <scope>NUCLEOTIDE SEQUENCE [LARGE SCALE GENOMIC DNA]</scope>
    <source>
        <strain evidence="3">CCUG 63419</strain>
    </source>
</reference>
<gene>
    <name evidence="2" type="ORF">ACFQ0F_07095</name>
</gene>
<dbReference type="EMBL" id="JBHTIT010000001">
    <property type="protein sequence ID" value="MFD0950152.1"/>
    <property type="molecule type" value="Genomic_DNA"/>
</dbReference>
<dbReference type="Gene3D" id="3.40.50.1820">
    <property type="entry name" value="alpha/beta hydrolase"/>
    <property type="match status" value="1"/>
</dbReference>
<dbReference type="InterPro" id="IPR029058">
    <property type="entry name" value="AB_hydrolase_fold"/>
</dbReference>
<dbReference type="GO" id="GO:0016787">
    <property type="term" value="F:hydrolase activity"/>
    <property type="evidence" value="ECO:0007669"/>
    <property type="project" value="UniProtKB-KW"/>
</dbReference>
<accession>A0ABW3HI85</accession>
<dbReference type="PANTHER" id="PTHR43798:SF33">
    <property type="entry name" value="HYDROLASE, PUTATIVE (AFU_ORTHOLOGUE AFUA_2G14860)-RELATED"/>
    <property type="match status" value="1"/>
</dbReference>
<dbReference type="InterPro" id="IPR000639">
    <property type="entry name" value="Epox_hydrolase-like"/>
</dbReference>
<sequence>MSFSAQLLSWERSGDYRELKGQRHFVHIAGTGPALLLLHGFPSASVDWAPLWPQLTAHFRCYTFDFLGFGLSAKPKKHHYSIFDQADRVEALLRAEGVEHYHILAHDIGDTVAQELLARQLDGSGHGQVGRVCLLNGGLFPETHRALLTQKLLASPLGPLVARLMRREVFVDRLQAACCHQLPDEAVNDMWALLKHNDGHLRMPKLIGYMAERQQQRARWVGALQHTASPLRVVVGADDPISGEHMLARYRELTTQPNTQALPGLGHYPQVERPEQVWAAISPFLID</sequence>
<evidence type="ECO:0000259" key="1">
    <source>
        <dbReference type="Pfam" id="PF00561"/>
    </source>
</evidence>